<evidence type="ECO:0000313" key="4">
    <source>
        <dbReference type="EMBL" id="MFC5392102.1"/>
    </source>
</evidence>
<dbReference type="EMBL" id="JBHSLV010000008">
    <property type="protein sequence ID" value="MFC5392102.1"/>
    <property type="molecule type" value="Genomic_DNA"/>
</dbReference>
<comment type="similarity">
    <text evidence="1">Belongs to the class-I fumarase family.</text>
</comment>
<name>A0ABW0H6Y9_9HYPH</name>
<dbReference type="Pfam" id="PF05683">
    <property type="entry name" value="Fumerase_C"/>
    <property type="match status" value="1"/>
</dbReference>
<keyword evidence="5" id="KW-1185">Reference proteome</keyword>
<evidence type="ECO:0000256" key="1">
    <source>
        <dbReference type="ARBA" id="ARBA00008876"/>
    </source>
</evidence>
<dbReference type="PANTHER" id="PTHR43351:SF2">
    <property type="entry name" value="L(+)-TARTRATE DEHYDRATASE SUBUNIT BETA-RELATED"/>
    <property type="match status" value="1"/>
</dbReference>
<dbReference type="PANTHER" id="PTHR43351">
    <property type="entry name" value="L(+)-TARTRATE DEHYDRATASE SUBUNIT BETA"/>
    <property type="match status" value="1"/>
</dbReference>
<protein>
    <submittedName>
        <fullName evidence="4">Fumarate hydratase C-terminal domain-containing protein</fullName>
    </submittedName>
</protein>
<dbReference type="SUPFAM" id="SSF117457">
    <property type="entry name" value="FumA C-terminal domain-like"/>
    <property type="match status" value="1"/>
</dbReference>
<accession>A0ABW0H6Y9</accession>
<dbReference type="InterPro" id="IPR036660">
    <property type="entry name" value="Fe-S_hydroAse_TtdB_cat_sf"/>
</dbReference>
<evidence type="ECO:0000313" key="5">
    <source>
        <dbReference type="Proteomes" id="UP001596104"/>
    </source>
</evidence>
<feature type="domain" description="Fe-S hydro-lyase tartrate dehydratase beta-type catalytic" evidence="3">
    <location>
        <begin position="7"/>
        <end position="186"/>
    </location>
</feature>
<evidence type="ECO:0000256" key="2">
    <source>
        <dbReference type="ARBA" id="ARBA00023239"/>
    </source>
</evidence>
<proteinExistence type="inferred from homology"/>
<dbReference type="RefSeq" id="WP_377006826.1">
    <property type="nucleotide sequence ID" value="NZ_JBHSLV010000008.1"/>
</dbReference>
<keyword evidence="2" id="KW-0456">Lyase</keyword>
<organism evidence="4 5">
    <name type="scientific">Bosea vestrisii</name>
    <dbReference type="NCBI Taxonomy" id="151416"/>
    <lineage>
        <taxon>Bacteria</taxon>
        <taxon>Pseudomonadati</taxon>
        <taxon>Pseudomonadota</taxon>
        <taxon>Alphaproteobacteria</taxon>
        <taxon>Hyphomicrobiales</taxon>
        <taxon>Boseaceae</taxon>
        <taxon>Bosea</taxon>
    </lineage>
</organism>
<reference evidence="5" key="1">
    <citation type="journal article" date="2019" name="Int. J. Syst. Evol. Microbiol.">
        <title>The Global Catalogue of Microorganisms (GCM) 10K type strain sequencing project: providing services to taxonomists for standard genome sequencing and annotation.</title>
        <authorList>
            <consortium name="The Broad Institute Genomics Platform"/>
            <consortium name="The Broad Institute Genome Sequencing Center for Infectious Disease"/>
            <person name="Wu L."/>
            <person name="Ma J."/>
        </authorList>
    </citation>
    <scope>NUCLEOTIDE SEQUENCE [LARGE SCALE GENOMIC DNA]</scope>
    <source>
        <strain evidence="5">CGMCC 1.16326</strain>
    </source>
</reference>
<comment type="caution">
    <text evidence="4">The sequence shown here is derived from an EMBL/GenBank/DDBJ whole genome shotgun (WGS) entry which is preliminary data.</text>
</comment>
<gene>
    <name evidence="4" type="ORF">ACFPPC_05535</name>
</gene>
<dbReference type="Proteomes" id="UP001596104">
    <property type="component" value="Unassembled WGS sequence"/>
</dbReference>
<sequence>MTSLSPIRLTLPLTPEAARALKVGDVVLLDGDAVATVGMPTQKRMVAGVEAGGELPLSLRNGTFFHMGVSYEDDGGRPGAVHYVNPTTSSRFNHLMPTLIRGLRLTATGGKGGLSQDSVDAMREVGCVYFSFVGGASALLSEGVEAVTDCAWRDLIMQFRLNRLRLSGFGPVIVAIDANGNSIYERLMSSARERLPEIMRSLRPSQNNETD</sequence>
<dbReference type="Gene3D" id="3.20.130.10">
    <property type="entry name" value="Fe-S hydro-lyase, tartrate dehydratase beta-type, catalytic domain"/>
    <property type="match status" value="1"/>
</dbReference>
<dbReference type="InterPro" id="IPR004647">
    <property type="entry name" value="Fe-S_hydro-lyase_TtdB-typ_cat"/>
</dbReference>
<evidence type="ECO:0000259" key="3">
    <source>
        <dbReference type="Pfam" id="PF05683"/>
    </source>
</evidence>